<name>A0ABY1RBL5_9MICO</name>
<dbReference type="InterPro" id="IPR035906">
    <property type="entry name" value="MetI-like_sf"/>
</dbReference>
<dbReference type="PANTHER" id="PTHR43744">
    <property type="entry name" value="ABC TRANSPORTER PERMEASE PROTEIN MG189-RELATED-RELATED"/>
    <property type="match status" value="1"/>
</dbReference>
<dbReference type="EMBL" id="FXWJ01000001">
    <property type="protein sequence ID" value="SMQ63463.1"/>
    <property type="molecule type" value="Genomic_DNA"/>
</dbReference>
<feature type="transmembrane region" description="Helical" evidence="7">
    <location>
        <begin position="153"/>
        <end position="173"/>
    </location>
</feature>
<evidence type="ECO:0000256" key="7">
    <source>
        <dbReference type="RuleBase" id="RU363032"/>
    </source>
</evidence>
<evidence type="ECO:0000259" key="8">
    <source>
        <dbReference type="PROSITE" id="PS50928"/>
    </source>
</evidence>
<keyword evidence="5 7" id="KW-1133">Transmembrane helix</keyword>
<feature type="transmembrane region" description="Helical" evidence="7">
    <location>
        <begin position="55"/>
        <end position="76"/>
    </location>
</feature>
<feature type="transmembrane region" description="Helical" evidence="7">
    <location>
        <begin position="226"/>
        <end position="248"/>
    </location>
</feature>
<feature type="transmembrane region" description="Helical" evidence="7">
    <location>
        <begin position="284"/>
        <end position="304"/>
    </location>
</feature>
<dbReference type="Pfam" id="PF00528">
    <property type="entry name" value="BPD_transp_1"/>
    <property type="match status" value="1"/>
</dbReference>
<keyword evidence="10" id="KW-1185">Reference proteome</keyword>
<dbReference type="Gene3D" id="1.10.3720.10">
    <property type="entry name" value="MetI-like"/>
    <property type="match status" value="1"/>
</dbReference>
<comment type="similarity">
    <text evidence="7">Belongs to the binding-protein-dependent transport system permease family.</text>
</comment>
<dbReference type="PANTHER" id="PTHR43744:SF12">
    <property type="entry name" value="ABC TRANSPORTER PERMEASE PROTEIN MG189-RELATED"/>
    <property type="match status" value="1"/>
</dbReference>
<keyword evidence="2 7" id="KW-0813">Transport</keyword>
<dbReference type="PROSITE" id="PS50928">
    <property type="entry name" value="ABC_TM1"/>
    <property type="match status" value="1"/>
</dbReference>
<proteinExistence type="inferred from homology"/>
<dbReference type="RefSeq" id="WP_207568180.1">
    <property type="nucleotide sequence ID" value="NZ_FXWJ01000001.1"/>
</dbReference>
<reference evidence="9 10" key="1">
    <citation type="submission" date="2017-04" db="EMBL/GenBank/DDBJ databases">
        <authorList>
            <person name="Varghese N."/>
            <person name="Submissions S."/>
        </authorList>
    </citation>
    <scope>NUCLEOTIDE SEQUENCE [LARGE SCALE GENOMIC DNA]</scope>
    <source>
        <strain evidence="9 10">VKM Ac-1784</strain>
    </source>
</reference>
<gene>
    <name evidence="9" type="ORF">SAMN06295909_0884</name>
</gene>
<evidence type="ECO:0000256" key="1">
    <source>
        <dbReference type="ARBA" id="ARBA00004651"/>
    </source>
</evidence>
<evidence type="ECO:0000256" key="6">
    <source>
        <dbReference type="ARBA" id="ARBA00023136"/>
    </source>
</evidence>
<evidence type="ECO:0000256" key="2">
    <source>
        <dbReference type="ARBA" id="ARBA00022448"/>
    </source>
</evidence>
<feature type="domain" description="ABC transmembrane type-1" evidence="8">
    <location>
        <begin position="116"/>
        <end position="305"/>
    </location>
</feature>
<evidence type="ECO:0000256" key="3">
    <source>
        <dbReference type="ARBA" id="ARBA00022475"/>
    </source>
</evidence>
<keyword evidence="4 7" id="KW-0812">Transmembrane</keyword>
<organism evidence="9 10">
    <name type="scientific">Plantibacter elymi</name>
    <name type="common">nom. nud.</name>
    <dbReference type="NCBI Taxonomy" id="199708"/>
    <lineage>
        <taxon>Bacteria</taxon>
        <taxon>Bacillati</taxon>
        <taxon>Actinomycetota</taxon>
        <taxon>Actinomycetes</taxon>
        <taxon>Micrococcales</taxon>
        <taxon>Microbacteriaceae</taxon>
        <taxon>Plantibacter</taxon>
    </lineage>
</organism>
<evidence type="ECO:0000256" key="4">
    <source>
        <dbReference type="ARBA" id="ARBA00022692"/>
    </source>
</evidence>
<evidence type="ECO:0000313" key="10">
    <source>
        <dbReference type="Proteomes" id="UP000194464"/>
    </source>
</evidence>
<feature type="transmembrane region" description="Helical" evidence="7">
    <location>
        <begin position="185"/>
        <end position="205"/>
    </location>
</feature>
<accession>A0ABY1RBL5</accession>
<comment type="subcellular location">
    <subcellularLocation>
        <location evidence="1 7">Cell membrane</location>
        <topology evidence="1 7">Multi-pass membrane protein</topology>
    </subcellularLocation>
</comment>
<dbReference type="CDD" id="cd06261">
    <property type="entry name" value="TM_PBP2"/>
    <property type="match status" value="1"/>
</dbReference>
<evidence type="ECO:0000256" key="5">
    <source>
        <dbReference type="ARBA" id="ARBA00022989"/>
    </source>
</evidence>
<evidence type="ECO:0000313" key="9">
    <source>
        <dbReference type="EMBL" id="SMQ63463.1"/>
    </source>
</evidence>
<comment type="caution">
    <text evidence="9">The sequence shown here is derived from an EMBL/GenBank/DDBJ whole genome shotgun (WGS) entry which is preliminary data.</text>
</comment>
<keyword evidence="3" id="KW-1003">Cell membrane</keyword>
<dbReference type="Proteomes" id="UP000194464">
    <property type="component" value="Unassembled WGS sequence"/>
</dbReference>
<keyword evidence="6 7" id="KW-0472">Membrane</keyword>
<feature type="transmembrane region" description="Helical" evidence="7">
    <location>
        <begin position="120"/>
        <end position="141"/>
    </location>
</feature>
<dbReference type="SUPFAM" id="SSF161098">
    <property type="entry name" value="MetI-like"/>
    <property type="match status" value="1"/>
</dbReference>
<sequence>MSTSATTRASSTVTSSADVAIAEVTDAITPPVLPGAGGKRTRVRRHGPISPLRRVLIYVMLTVLTAIIFVPFFWMVSSSLKQNNEVFSIPVQWIPTEFVWQNYVDIWTRIPMLTYLKNSLFLSVTITILQVLTGSFAAYGFSKMHFKGRDVLFVAYIATIAVPWQAYMIPQYIMMQNAGLVNTHLSIILLQAFGAFGVFLMRQYYLTIPDELSEAARIDGLNEYAIWWRIILPLTKPALASLALLTFVSTWNDYMGPFIYLTSNDLWTVQLGLRSFVGQYDAEYALIMAGSVVSVIPIVLIFLLGQRYFIQGIATSGMKG</sequence>
<protein>
    <submittedName>
        <fullName evidence="9">Carbohydrate ABC transporter membrane protein 2, CUT1 family</fullName>
    </submittedName>
</protein>
<dbReference type="InterPro" id="IPR000515">
    <property type="entry name" value="MetI-like"/>
</dbReference>